<dbReference type="CDD" id="cd17339">
    <property type="entry name" value="MFS_NIMT_CynX_like"/>
    <property type="match status" value="1"/>
</dbReference>
<protein>
    <submittedName>
        <fullName evidence="8">MFS transporter</fullName>
    </submittedName>
</protein>
<dbReference type="GO" id="GO:0022857">
    <property type="term" value="F:transmembrane transporter activity"/>
    <property type="evidence" value="ECO:0007669"/>
    <property type="project" value="InterPro"/>
</dbReference>
<evidence type="ECO:0000256" key="3">
    <source>
        <dbReference type="ARBA" id="ARBA00022692"/>
    </source>
</evidence>
<keyword evidence="4 6" id="KW-1133">Transmembrane helix</keyword>
<dbReference type="InterPro" id="IPR036259">
    <property type="entry name" value="MFS_trans_sf"/>
</dbReference>
<dbReference type="InterPro" id="IPR011701">
    <property type="entry name" value="MFS"/>
</dbReference>
<dbReference type="EMBL" id="PXYT01000026">
    <property type="protein sequence ID" value="PSR27437.1"/>
    <property type="molecule type" value="Genomic_DNA"/>
</dbReference>
<keyword evidence="2" id="KW-0813">Transport</keyword>
<evidence type="ECO:0000256" key="5">
    <source>
        <dbReference type="ARBA" id="ARBA00023136"/>
    </source>
</evidence>
<feature type="transmembrane region" description="Helical" evidence="6">
    <location>
        <begin position="83"/>
        <end position="101"/>
    </location>
</feature>
<evidence type="ECO:0000313" key="8">
    <source>
        <dbReference type="EMBL" id="PSR27437.1"/>
    </source>
</evidence>
<dbReference type="PROSITE" id="PS50850">
    <property type="entry name" value="MFS"/>
    <property type="match status" value="1"/>
</dbReference>
<evidence type="ECO:0000313" key="9">
    <source>
        <dbReference type="Proteomes" id="UP000242699"/>
    </source>
</evidence>
<feature type="transmembrane region" description="Helical" evidence="6">
    <location>
        <begin position="344"/>
        <end position="363"/>
    </location>
</feature>
<evidence type="ECO:0000256" key="2">
    <source>
        <dbReference type="ARBA" id="ARBA00022448"/>
    </source>
</evidence>
<feature type="transmembrane region" description="Helical" evidence="6">
    <location>
        <begin position="320"/>
        <end position="338"/>
    </location>
</feature>
<feature type="transmembrane region" description="Helical" evidence="6">
    <location>
        <begin position="25"/>
        <end position="48"/>
    </location>
</feature>
<evidence type="ECO:0000256" key="1">
    <source>
        <dbReference type="ARBA" id="ARBA00004651"/>
    </source>
</evidence>
<dbReference type="Pfam" id="PF07690">
    <property type="entry name" value="MFS_1"/>
    <property type="match status" value="1"/>
</dbReference>
<dbReference type="InterPro" id="IPR052524">
    <property type="entry name" value="MFS_Cyanate_Porter"/>
</dbReference>
<dbReference type="PANTHER" id="PTHR23523">
    <property type="match status" value="1"/>
</dbReference>
<feature type="domain" description="Major facilitator superfamily (MFS) profile" evidence="7">
    <location>
        <begin position="184"/>
        <end position="382"/>
    </location>
</feature>
<dbReference type="AlphaFoldDB" id="A0A2T2WYX2"/>
<dbReference type="Gene3D" id="1.20.1250.20">
    <property type="entry name" value="MFS general substrate transporter like domains"/>
    <property type="match status" value="2"/>
</dbReference>
<feature type="transmembrane region" description="Helical" evidence="6">
    <location>
        <begin position="180"/>
        <end position="203"/>
    </location>
</feature>
<dbReference type="GO" id="GO:0005886">
    <property type="term" value="C:plasma membrane"/>
    <property type="evidence" value="ECO:0007669"/>
    <property type="project" value="UniProtKB-SubCell"/>
</dbReference>
<evidence type="ECO:0000256" key="4">
    <source>
        <dbReference type="ARBA" id="ARBA00022989"/>
    </source>
</evidence>
<accession>A0A2T2WYX2</accession>
<comment type="subcellular location">
    <subcellularLocation>
        <location evidence="1">Cell membrane</location>
        <topology evidence="1">Multi-pass membrane protein</topology>
    </subcellularLocation>
</comment>
<comment type="caution">
    <text evidence="8">The sequence shown here is derived from an EMBL/GenBank/DDBJ whole genome shotgun (WGS) entry which is preliminary data.</text>
</comment>
<dbReference type="InterPro" id="IPR020846">
    <property type="entry name" value="MFS_dom"/>
</dbReference>
<dbReference type="Proteomes" id="UP000242699">
    <property type="component" value="Unassembled WGS sequence"/>
</dbReference>
<evidence type="ECO:0000256" key="6">
    <source>
        <dbReference type="SAM" id="Phobius"/>
    </source>
</evidence>
<dbReference type="SUPFAM" id="SSF103473">
    <property type="entry name" value="MFS general substrate transporter"/>
    <property type="match status" value="1"/>
</dbReference>
<feature type="transmembrane region" description="Helical" evidence="6">
    <location>
        <begin position="113"/>
        <end position="138"/>
    </location>
</feature>
<organism evidence="8 9">
    <name type="scientific">Sulfobacillus benefaciens</name>
    <dbReference type="NCBI Taxonomy" id="453960"/>
    <lineage>
        <taxon>Bacteria</taxon>
        <taxon>Bacillati</taxon>
        <taxon>Bacillota</taxon>
        <taxon>Clostridia</taxon>
        <taxon>Eubacteriales</taxon>
        <taxon>Clostridiales Family XVII. Incertae Sedis</taxon>
        <taxon>Sulfobacillus</taxon>
    </lineage>
</organism>
<proteinExistence type="predicted"/>
<feature type="transmembrane region" description="Helical" evidence="6">
    <location>
        <begin position="254"/>
        <end position="272"/>
    </location>
</feature>
<evidence type="ECO:0000259" key="7">
    <source>
        <dbReference type="PROSITE" id="PS50850"/>
    </source>
</evidence>
<keyword evidence="3 6" id="KW-0812">Transmembrane</keyword>
<keyword evidence="5 6" id="KW-0472">Membrane</keyword>
<gene>
    <name evidence="8" type="ORF">C7B43_11735</name>
</gene>
<name>A0A2T2WYX2_9FIRM</name>
<feature type="transmembrane region" description="Helical" evidence="6">
    <location>
        <begin position="278"/>
        <end position="300"/>
    </location>
</feature>
<sequence length="382" mass="40922">MAANLRPTITGVGPLISDIVQGTGISGTLAGLVTTIPLMAFGLISPLAPRWARRFGLERTLITGLGILLAGTLLRSWGGPWTLLSGMFLVGAGAAIGNVLLPSLIKRDFSRHIGIMTGIYTTTMNVFAGIASGISVPLARQMHLGWRGSLESWAVLSLVALVVWLPLARHHHTPDEERPSLLMHSLIAWQITLFMGLQSFLFYVNVAWLPTLLHDRGMSLTMAGWLVSLMQIVSLPATFIVPILAGRQARQQHLVLWISALFLIGYAGLLTTRGTIVSVIWVIFVGFGAGASISLALLFFSLRARTHQLAGNISGMAQSIGYVLAACGPISVGLFHSWTGSWVLPLSVMLLVVVLMAVFGLGAGRDVFVEEELALNSSANRS</sequence>
<feature type="transmembrane region" description="Helical" evidence="6">
    <location>
        <begin position="60"/>
        <end position="77"/>
    </location>
</feature>
<reference evidence="8 9" key="1">
    <citation type="journal article" date="2014" name="BMC Genomics">
        <title>Comparison of environmental and isolate Sulfobacillus genomes reveals diverse carbon, sulfur, nitrogen, and hydrogen metabolisms.</title>
        <authorList>
            <person name="Justice N.B."/>
            <person name="Norman A."/>
            <person name="Brown C.T."/>
            <person name="Singh A."/>
            <person name="Thomas B.C."/>
            <person name="Banfield J.F."/>
        </authorList>
    </citation>
    <scope>NUCLEOTIDE SEQUENCE [LARGE SCALE GENOMIC DNA]</scope>
    <source>
        <strain evidence="8">AMDSBA1</strain>
    </source>
</reference>
<feature type="transmembrane region" description="Helical" evidence="6">
    <location>
        <begin position="223"/>
        <end position="245"/>
    </location>
</feature>
<dbReference type="PANTHER" id="PTHR23523:SF2">
    <property type="entry name" value="2-NITROIMIDAZOLE TRANSPORTER"/>
    <property type="match status" value="1"/>
</dbReference>
<feature type="transmembrane region" description="Helical" evidence="6">
    <location>
        <begin position="150"/>
        <end position="168"/>
    </location>
</feature>